<keyword evidence="3" id="KW-1185">Reference proteome</keyword>
<accession>A0A9Q1G7A1</accession>
<comment type="caution">
    <text evidence="2">The sequence shown here is derived from an EMBL/GenBank/DDBJ whole genome shotgun (WGS) entry which is preliminary data.</text>
</comment>
<dbReference type="Proteomes" id="UP001152622">
    <property type="component" value="Chromosome 2"/>
</dbReference>
<keyword evidence="1" id="KW-0732">Signal</keyword>
<name>A0A9Q1G7A1_SYNKA</name>
<sequence>MMAWSTVLSTALWISRSISCQAGHMAHGVPAEGEAAQVRCQVGRHVGESGASGPIDSAVGQVGTCYPGPRLSAADLERAPVSRGAVVRGGARCFASASAFVIRKQDALCRGKPGVWPIRSHASLQRSSSHAAGLPDPRTLRI</sequence>
<evidence type="ECO:0000313" key="2">
    <source>
        <dbReference type="EMBL" id="KAJ8376227.1"/>
    </source>
</evidence>
<evidence type="ECO:0008006" key="4">
    <source>
        <dbReference type="Google" id="ProtNLM"/>
    </source>
</evidence>
<evidence type="ECO:0000313" key="3">
    <source>
        <dbReference type="Proteomes" id="UP001152622"/>
    </source>
</evidence>
<feature type="signal peptide" evidence="1">
    <location>
        <begin position="1"/>
        <end position="22"/>
    </location>
</feature>
<dbReference type="AlphaFoldDB" id="A0A9Q1G7A1"/>
<feature type="chain" id="PRO_5040198252" description="Secreted protein" evidence="1">
    <location>
        <begin position="23"/>
        <end position="142"/>
    </location>
</feature>
<reference evidence="2" key="1">
    <citation type="journal article" date="2023" name="Science">
        <title>Genome structures resolve the early diversification of teleost fishes.</title>
        <authorList>
            <person name="Parey E."/>
            <person name="Louis A."/>
            <person name="Montfort J."/>
            <person name="Bouchez O."/>
            <person name="Roques C."/>
            <person name="Iampietro C."/>
            <person name="Lluch J."/>
            <person name="Castinel A."/>
            <person name="Donnadieu C."/>
            <person name="Desvignes T."/>
            <person name="Floi Bucao C."/>
            <person name="Jouanno E."/>
            <person name="Wen M."/>
            <person name="Mejri S."/>
            <person name="Dirks R."/>
            <person name="Jansen H."/>
            <person name="Henkel C."/>
            <person name="Chen W.J."/>
            <person name="Zahm M."/>
            <person name="Cabau C."/>
            <person name="Klopp C."/>
            <person name="Thompson A.W."/>
            <person name="Robinson-Rechavi M."/>
            <person name="Braasch I."/>
            <person name="Lecointre G."/>
            <person name="Bobe J."/>
            <person name="Postlethwait J.H."/>
            <person name="Berthelot C."/>
            <person name="Roest Crollius H."/>
            <person name="Guiguen Y."/>
        </authorList>
    </citation>
    <scope>NUCLEOTIDE SEQUENCE</scope>
    <source>
        <strain evidence="2">WJC10195</strain>
    </source>
</reference>
<dbReference type="EMBL" id="JAINUF010000002">
    <property type="protein sequence ID" value="KAJ8376227.1"/>
    <property type="molecule type" value="Genomic_DNA"/>
</dbReference>
<proteinExistence type="predicted"/>
<evidence type="ECO:0000256" key="1">
    <source>
        <dbReference type="SAM" id="SignalP"/>
    </source>
</evidence>
<organism evidence="2 3">
    <name type="scientific">Synaphobranchus kaupii</name>
    <name type="common">Kaup's arrowtooth eel</name>
    <dbReference type="NCBI Taxonomy" id="118154"/>
    <lineage>
        <taxon>Eukaryota</taxon>
        <taxon>Metazoa</taxon>
        <taxon>Chordata</taxon>
        <taxon>Craniata</taxon>
        <taxon>Vertebrata</taxon>
        <taxon>Euteleostomi</taxon>
        <taxon>Actinopterygii</taxon>
        <taxon>Neopterygii</taxon>
        <taxon>Teleostei</taxon>
        <taxon>Anguilliformes</taxon>
        <taxon>Synaphobranchidae</taxon>
        <taxon>Synaphobranchus</taxon>
    </lineage>
</organism>
<gene>
    <name evidence="2" type="ORF">SKAU_G00068070</name>
</gene>
<protein>
    <recommendedName>
        <fullName evidence="4">Secreted protein</fullName>
    </recommendedName>
</protein>